<dbReference type="InterPro" id="IPR014717">
    <property type="entry name" value="Transl_elong_EF1B/ribsomal_bS6"/>
</dbReference>
<dbReference type="Pfam" id="PF01250">
    <property type="entry name" value="Ribosomal_S6"/>
    <property type="match status" value="1"/>
</dbReference>
<evidence type="ECO:0000313" key="8">
    <source>
        <dbReference type="Proteomes" id="UP000007013"/>
    </source>
</evidence>
<evidence type="ECO:0000256" key="6">
    <source>
        <dbReference type="ARBA" id="ARBA00035520"/>
    </source>
</evidence>
<dbReference type="Proteomes" id="UP000007013">
    <property type="component" value="Chromosome"/>
</dbReference>
<accession>B1ZPW3</accession>
<name>B1ZPW3_OPITP</name>
<dbReference type="OrthoDB" id="196476at2"/>
<proteinExistence type="inferred from homology"/>
<evidence type="ECO:0000313" key="7">
    <source>
        <dbReference type="EMBL" id="ACB75569.1"/>
    </source>
</evidence>
<dbReference type="GO" id="GO:0003735">
    <property type="term" value="F:structural constituent of ribosome"/>
    <property type="evidence" value="ECO:0007669"/>
    <property type="project" value="InterPro"/>
</dbReference>
<dbReference type="InterPro" id="IPR000529">
    <property type="entry name" value="Ribosomal_bS6"/>
</dbReference>
<keyword evidence="8" id="KW-1185">Reference proteome</keyword>
<sequence>MNATATKRSYRASFILDNRGKEDSIEQIIDGVKEVIAAVHGEVTAVENLGKKDFVRVTDRKMTSGAYVQISFNGPAEAPAHLKERLRLNGSVYRTFVQSV</sequence>
<evidence type="ECO:0000256" key="3">
    <source>
        <dbReference type="ARBA" id="ARBA00023274"/>
    </source>
</evidence>
<dbReference type="RefSeq" id="WP_012375106.1">
    <property type="nucleotide sequence ID" value="NC_010571.1"/>
</dbReference>
<dbReference type="GO" id="GO:0019843">
    <property type="term" value="F:rRNA binding"/>
    <property type="evidence" value="ECO:0007669"/>
    <property type="project" value="InterPro"/>
</dbReference>
<dbReference type="InterPro" id="IPR020814">
    <property type="entry name" value="Ribosomal_S6_plastid/chlpt"/>
</dbReference>
<dbReference type="CDD" id="cd00473">
    <property type="entry name" value="bS6"/>
    <property type="match status" value="1"/>
</dbReference>
<keyword evidence="2 7" id="KW-0689">Ribosomal protein</keyword>
<dbReference type="HOGENOM" id="CLU_181363_0_0_0"/>
<protein>
    <recommendedName>
        <fullName evidence="5">Small ribosomal subunit protein bS6</fullName>
    </recommendedName>
    <alternativeName>
        <fullName evidence="6">30S ribosomal protein S6</fullName>
    </alternativeName>
</protein>
<dbReference type="SUPFAM" id="SSF54995">
    <property type="entry name" value="Ribosomal protein S6"/>
    <property type="match status" value="1"/>
</dbReference>
<dbReference type="KEGG" id="ote:Oter_2287"/>
<dbReference type="GO" id="GO:0005840">
    <property type="term" value="C:ribosome"/>
    <property type="evidence" value="ECO:0007669"/>
    <property type="project" value="UniProtKB-KW"/>
</dbReference>
<dbReference type="GO" id="GO:1990904">
    <property type="term" value="C:ribonucleoprotein complex"/>
    <property type="evidence" value="ECO:0007669"/>
    <property type="project" value="UniProtKB-KW"/>
</dbReference>
<evidence type="ECO:0000256" key="2">
    <source>
        <dbReference type="ARBA" id="ARBA00022980"/>
    </source>
</evidence>
<dbReference type="Gene3D" id="3.30.70.60">
    <property type="match status" value="1"/>
</dbReference>
<dbReference type="GO" id="GO:0006412">
    <property type="term" value="P:translation"/>
    <property type="evidence" value="ECO:0007669"/>
    <property type="project" value="InterPro"/>
</dbReference>
<organism evidence="7 8">
    <name type="scientific">Opitutus terrae (strain DSM 11246 / JCM 15787 / PB90-1)</name>
    <dbReference type="NCBI Taxonomy" id="452637"/>
    <lineage>
        <taxon>Bacteria</taxon>
        <taxon>Pseudomonadati</taxon>
        <taxon>Verrucomicrobiota</taxon>
        <taxon>Opitutia</taxon>
        <taxon>Opitutales</taxon>
        <taxon>Opitutaceae</taxon>
        <taxon>Opitutus</taxon>
    </lineage>
</organism>
<dbReference type="AlphaFoldDB" id="B1ZPW3"/>
<dbReference type="InterPro" id="IPR035980">
    <property type="entry name" value="Ribosomal_bS6_sf"/>
</dbReference>
<dbReference type="eggNOG" id="COG0360">
    <property type="taxonomic scope" value="Bacteria"/>
</dbReference>
<comment type="function">
    <text evidence="4">Binds together with bS18 to 16S ribosomal RNA.</text>
</comment>
<gene>
    <name evidence="7" type="ordered locus">Oter_2287</name>
</gene>
<dbReference type="EMBL" id="CP001032">
    <property type="protein sequence ID" value="ACB75569.1"/>
    <property type="molecule type" value="Genomic_DNA"/>
</dbReference>
<evidence type="ECO:0000256" key="4">
    <source>
        <dbReference type="ARBA" id="ARBA00035104"/>
    </source>
</evidence>
<evidence type="ECO:0000256" key="5">
    <source>
        <dbReference type="ARBA" id="ARBA00035294"/>
    </source>
</evidence>
<dbReference type="STRING" id="452637.Oter_2287"/>
<evidence type="ECO:0000256" key="1">
    <source>
        <dbReference type="ARBA" id="ARBA00009512"/>
    </source>
</evidence>
<comment type="similarity">
    <text evidence="1">Belongs to the bacterial ribosomal protein bS6 family.</text>
</comment>
<reference evidence="7 8" key="1">
    <citation type="journal article" date="2011" name="J. Bacteriol.">
        <title>Genome sequence of the verrucomicrobium Opitutus terrae PB90-1, an abundant inhabitant of rice paddy soil ecosystems.</title>
        <authorList>
            <person name="van Passel M.W."/>
            <person name="Kant R."/>
            <person name="Palva A."/>
            <person name="Copeland A."/>
            <person name="Lucas S."/>
            <person name="Lapidus A."/>
            <person name="Glavina del Rio T."/>
            <person name="Pitluck S."/>
            <person name="Goltsman E."/>
            <person name="Clum A."/>
            <person name="Sun H."/>
            <person name="Schmutz J."/>
            <person name="Larimer F.W."/>
            <person name="Land M.L."/>
            <person name="Hauser L."/>
            <person name="Kyrpides N."/>
            <person name="Mikhailova N."/>
            <person name="Richardson P.P."/>
            <person name="Janssen P.H."/>
            <person name="de Vos W.M."/>
            <person name="Smidt H."/>
        </authorList>
    </citation>
    <scope>NUCLEOTIDE SEQUENCE [LARGE SCALE GENOMIC DNA]</scope>
    <source>
        <strain evidence="8">DSM 11246 / JCM 15787 / PB90-1</strain>
    </source>
</reference>
<keyword evidence="3" id="KW-0687">Ribonucleoprotein</keyword>